<comment type="caution">
    <text evidence="2">The sequence shown here is derived from an EMBL/GenBank/DDBJ whole genome shotgun (WGS) entry which is preliminary data.</text>
</comment>
<organism evidence="2">
    <name type="scientific">marine sediment metagenome</name>
    <dbReference type="NCBI Taxonomy" id="412755"/>
    <lineage>
        <taxon>unclassified sequences</taxon>
        <taxon>metagenomes</taxon>
        <taxon>ecological metagenomes</taxon>
    </lineage>
</organism>
<feature type="region of interest" description="Disordered" evidence="1">
    <location>
        <begin position="1"/>
        <end position="29"/>
    </location>
</feature>
<evidence type="ECO:0000313" key="2">
    <source>
        <dbReference type="EMBL" id="GAH90655.1"/>
    </source>
</evidence>
<dbReference type="EMBL" id="BARU01049048">
    <property type="protein sequence ID" value="GAH90655.1"/>
    <property type="molecule type" value="Genomic_DNA"/>
</dbReference>
<name>X1KAJ6_9ZZZZ</name>
<proteinExistence type="predicted"/>
<gene>
    <name evidence="2" type="ORF">S03H2_72490</name>
</gene>
<protein>
    <submittedName>
        <fullName evidence="2">Uncharacterized protein</fullName>
    </submittedName>
</protein>
<accession>X1KAJ6</accession>
<reference evidence="2" key="1">
    <citation type="journal article" date="2014" name="Front. Microbiol.">
        <title>High frequency of phylogenetically diverse reductive dehalogenase-homologous genes in deep subseafloor sedimentary metagenomes.</title>
        <authorList>
            <person name="Kawai M."/>
            <person name="Futagami T."/>
            <person name="Toyoda A."/>
            <person name="Takaki Y."/>
            <person name="Nishi S."/>
            <person name="Hori S."/>
            <person name="Arai W."/>
            <person name="Tsubouchi T."/>
            <person name="Morono Y."/>
            <person name="Uchiyama I."/>
            <person name="Ito T."/>
            <person name="Fujiyama A."/>
            <person name="Inagaki F."/>
            <person name="Takami H."/>
        </authorList>
    </citation>
    <scope>NUCLEOTIDE SEQUENCE</scope>
    <source>
        <strain evidence="2">Expedition CK06-06</strain>
    </source>
</reference>
<dbReference type="AlphaFoldDB" id="X1KAJ6"/>
<sequence>FANENLEGYKPPSGIENDQNSQHPIPQYL</sequence>
<evidence type="ECO:0000256" key="1">
    <source>
        <dbReference type="SAM" id="MobiDB-lite"/>
    </source>
</evidence>
<feature type="compositionally biased region" description="Polar residues" evidence="1">
    <location>
        <begin position="16"/>
        <end position="29"/>
    </location>
</feature>
<feature type="non-terminal residue" evidence="2">
    <location>
        <position position="1"/>
    </location>
</feature>